<dbReference type="GO" id="GO:0000981">
    <property type="term" value="F:DNA-binding transcription factor activity, RNA polymerase II-specific"/>
    <property type="evidence" value="ECO:0007669"/>
    <property type="project" value="InterPro"/>
</dbReference>
<dbReference type="EMBL" id="MU157865">
    <property type="protein sequence ID" value="KAF9527045.1"/>
    <property type="molecule type" value="Genomic_DNA"/>
</dbReference>
<feature type="compositionally biased region" description="Polar residues" evidence="6">
    <location>
        <begin position="27"/>
        <end position="50"/>
    </location>
</feature>
<evidence type="ECO:0000256" key="2">
    <source>
        <dbReference type="ARBA" id="ARBA00023015"/>
    </source>
</evidence>
<gene>
    <name evidence="8" type="ORF">CPB83DRAFT_857055</name>
</gene>
<sequence>MVHPTPDFNLPLTSAFVSNCPSPLSMNSPYGPSSDGVSSPGAQSWTTDVSSDSDKPKLSSALTSVPLRIPGGINNTLHPNTVADIFSKVKPLVSPIKQRTPRACDKCRERKTKCSGHPVCNRCTSRGLSCVYSNREQGARRSSRPTSLSPLPEPPHFGEKPLHLQRLHGNLGIARPTPAARSTMGIVHTSAFVSEPLALDGPDYSDAESIHFPFPENQVLRQYQLPNVPSTFPDPSWGTPRKLDPIMQSDCRFALSGYDIPLKEQPLQADPGAYPLSLHSPFPEEVFVQDQQPFVYLCDSGPHPDPFTIVETTHELASNHARDDTNHLHFHALPHPSVFHVEDFPLHESSSTIPPETYNGEGIYRGLQVPVYPGGYFC</sequence>
<dbReference type="InterPro" id="IPR036864">
    <property type="entry name" value="Zn2-C6_fun-type_DNA-bd_sf"/>
</dbReference>
<dbReference type="GO" id="GO:0005634">
    <property type="term" value="C:nucleus"/>
    <property type="evidence" value="ECO:0007669"/>
    <property type="project" value="UniProtKB-SubCell"/>
</dbReference>
<dbReference type="GO" id="GO:0008270">
    <property type="term" value="F:zinc ion binding"/>
    <property type="evidence" value="ECO:0007669"/>
    <property type="project" value="InterPro"/>
</dbReference>
<evidence type="ECO:0000256" key="1">
    <source>
        <dbReference type="ARBA" id="ARBA00004123"/>
    </source>
</evidence>
<keyword evidence="3" id="KW-0238">DNA-binding</keyword>
<dbReference type="GO" id="GO:0045944">
    <property type="term" value="P:positive regulation of transcription by RNA polymerase II"/>
    <property type="evidence" value="ECO:0007669"/>
    <property type="project" value="TreeGrafter"/>
</dbReference>
<keyword evidence="9" id="KW-1185">Reference proteome</keyword>
<dbReference type="InterPro" id="IPR051711">
    <property type="entry name" value="Stress_Response_Reg"/>
</dbReference>
<reference evidence="8" key="1">
    <citation type="submission" date="2020-11" db="EMBL/GenBank/DDBJ databases">
        <authorList>
            <consortium name="DOE Joint Genome Institute"/>
            <person name="Ahrendt S."/>
            <person name="Riley R."/>
            <person name="Andreopoulos W."/>
            <person name="Labutti K."/>
            <person name="Pangilinan J."/>
            <person name="Ruiz-Duenas F.J."/>
            <person name="Barrasa J.M."/>
            <person name="Sanchez-Garcia M."/>
            <person name="Camarero S."/>
            <person name="Miyauchi S."/>
            <person name="Serrano A."/>
            <person name="Linde D."/>
            <person name="Babiker R."/>
            <person name="Drula E."/>
            <person name="Ayuso-Fernandez I."/>
            <person name="Pacheco R."/>
            <person name="Padilla G."/>
            <person name="Ferreira P."/>
            <person name="Barriuso J."/>
            <person name="Kellner H."/>
            <person name="Castanera R."/>
            <person name="Alfaro M."/>
            <person name="Ramirez L."/>
            <person name="Pisabarro A.G."/>
            <person name="Kuo A."/>
            <person name="Tritt A."/>
            <person name="Lipzen A."/>
            <person name="He G."/>
            <person name="Yan M."/>
            <person name="Ng V."/>
            <person name="Cullen D."/>
            <person name="Martin F."/>
            <person name="Rosso M.-N."/>
            <person name="Henrissat B."/>
            <person name="Hibbett D."/>
            <person name="Martinez A.T."/>
            <person name="Grigoriev I.V."/>
        </authorList>
    </citation>
    <scope>NUCLEOTIDE SEQUENCE</scope>
    <source>
        <strain evidence="8">CBS 506.95</strain>
    </source>
</reference>
<evidence type="ECO:0000256" key="4">
    <source>
        <dbReference type="ARBA" id="ARBA00023163"/>
    </source>
</evidence>
<dbReference type="InterPro" id="IPR001138">
    <property type="entry name" value="Zn2Cys6_DnaBD"/>
</dbReference>
<feature type="domain" description="Zn(2)-C6 fungal-type" evidence="7">
    <location>
        <begin position="103"/>
        <end position="132"/>
    </location>
</feature>
<dbReference type="Pfam" id="PF00172">
    <property type="entry name" value="Zn_clus"/>
    <property type="match status" value="1"/>
</dbReference>
<comment type="caution">
    <text evidence="8">The sequence shown here is derived from an EMBL/GenBank/DDBJ whole genome shotgun (WGS) entry which is preliminary data.</text>
</comment>
<feature type="region of interest" description="Disordered" evidence="6">
    <location>
        <begin position="135"/>
        <end position="160"/>
    </location>
</feature>
<dbReference type="AlphaFoldDB" id="A0A9P6JNW5"/>
<dbReference type="SUPFAM" id="SSF57701">
    <property type="entry name" value="Zn2/Cys6 DNA-binding domain"/>
    <property type="match status" value="1"/>
</dbReference>
<dbReference type="PROSITE" id="PS50048">
    <property type="entry name" value="ZN2_CY6_FUNGAL_2"/>
    <property type="match status" value="1"/>
</dbReference>
<dbReference type="PANTHER" id="PTHR47540">
    <property type="entry name" value="THIAMINE REPRESSIBLE GENES REGULATORY PROTEIN THI5"/>
    <property type="match status" value="1"/>
</dbReference>
<proteinExistence type="predicted"/>
<organism evidence="8 9">
    <name type="scientific">Crepidotus variabilis</name>
    <dbReference type="NCBI Taxonomy" id="179855"/>
    <lineage>
        <taxon>Eukaryota</taxon>
        <taxon>Fungi</taxon>
        <taxon>Dikarya</taxon>
        <taxon>Basidiomycota</taxon>
        <taxon>Agaricomycotina</taxon>
        <taxon>Agaricomycetes</taxon>
        <taxon>Agaricomycetidae</taxon>
        <taxon>Agaricales</taxon>
        <taxon>Agaricineae</taxon>
        <taxon>Crepidotaceae</taxon>
        <taxon>Crepidotus</taxon>
    </lineage>
</organism>
<evidence type="ECO:0000313" key="8">
    <source>
        <dbReference type="EMBL" id="KAF9527045.1"/>
    </source>
</evidence>
<dbReference type="PROSITE" id="PS00463">
    <property type="entry name" value="ZN2_CY6_FUNGAL_1"/>
    <property type="match status" value="1"/>
</dbReference>
<keyword evidence="5" id="KW-0539">Nucleus</keyword>
<dbReference type="Gene3D" id="4.10.240.10">
    <property type="entry name" value="Zn(2)-C6 fungal-type DNA-binding domain"/>
    <property type="match status" value="1"/>
</dbReference>
<dbReference type="OrthoDB" id="2399539at2759"/>
<keyword evidence="2" id="KW-0805">Transcription regulation</keyword>
<evidence type="ECO:0000256" key="5">
    <source>
        <dbReference type="ARBA" id="ARBA00023242"/>
    </source>
</evidence>
<keyword evidence="4" id="KW-0804">Transcription</keyword>
<dbReference type="SMART" id="SM00066">
    <property type="entry name" value="GAL4"/>
    <property type="match status" value="1"/>
</dbReference>
<dbReference type="GO" id="GO:0043565">
    <property type="term" value="F:sequence-specific DNA binding"/>
    <property type="evidence" value="ECO:0007669"/>
    <property type="project" value="TreeGrafter"/>
</dbReference>
<dbReference type="CDD" id="cd00067">
    <property type="entry name" value="GAL4"/>
    <property type="match status" value="1"/>
</dbReference>
<dbReference type="Proteomes" id="UP000807306">
    <property type="component" value="Unassembled WGS sequence"/>
</dbReference>
<accession>A0A9P6JNW5</accession>
<dbReference type="PANTHER" id="PTHR47540:SF4">
    <property type="entry name" value="TRANSCRIPTION FACTOR RGLT"/>
    <property type="match status" value="1"/>
</dbReference>
<name>A0A9P6JNW5_9AGAR</name>
<evidence type="ECO:0000259" key="7">
    <source>
        <dbReference type="PROSITE" id="PS50048"/>
    </source>
</evidence>
<evidence type="ECO:0000256" key="6">
    <source>
        <dbReference type="SAM" id="MobiDB-lite"/>
    </source>
</evidence>
<evidence type="ECO:0000256" key="3">
    <source>
        <dbReference type="ARBA" id="ARBA00023125"/>
    </source>
</evidence>
<protein>
    <recommendedName>
        <fullName evidence="7">Zn(2)-C6 fungal-type domain-containing protein</fullName>
    </recommendedName>
</protein>
<feature type="region of interest" description="Disordered" evidence="6">
    <location>
        <begin position="27"/>
        <end position="59"/>
    </location>
</feature>
<evidence type="ECO:0000313" key="9">
    <source>
        <dbReference type="Proteomes" id="UP000807306"/>
    </source>
</evidence>
<comment type="subcellular location">
    <subcellularLocation>
        <location evidence="1">Nucleus</location>
    </subcellularLocation>
</comment>